<dbReference type="CDD" id="cd17874">
    <property type="entry name" value="FtsY"/>
    <property type="match status" value="1"/>
</dbReference>
<dbReference type="NCBIfam" id="TIGR00064">
    <property type="entry name" value="ftsY"/>
    <property type="match status" value="1"/>
</dbReference>
<keyword evidence="3" id="KW-1003">Cell membrane</keyword>
<dbReference type="RefSeq" id="WP_011412348.1">
    <property type="nucleotide sequence ID" value="NZ_CP128397.1"/>
</dbReference>
<keyword evidence="4" id="KW-0963">Cytoplasm</keyword>
<proteinExistence type="inferred from homology"/>
<feature type="domain" description="AAA+ ATPase" evidence="12">
    <location>
        <begin position="145"/>
        <end position="298"/>
    </location>
</feature>
<evidence type="ECO:0000256" key="9">
    <source>
        <dbReference type="ARBA" id="ARBA00023170"/>
    </source>
</evidence>
<sequence>MFKWLKSKFFKSKNNDKYQLGLKKTKASFLDFQTLLKQSNNIEQSLLQALESLLIQADFGTKTIFFLMQAIKDEINQFQIKNPQKLPSVVFSKMFDLYQNMKDMKNIKDTLESSQEQEQEKKQAKQNQGPNPTNPKDTFTSQNNFPQMYLFTGVNGVGKTTTIGKMAEALKQEGKKVLLIAADTFRAGAVAQLQIWAKRVGVEVFCKPLPAHPASVIFEGIELAKSQNYDIILCDTAGRLQNKTNLMQELAKINRVIYKHLPASNLQTFLVLDATTGQNALNQVDLFNQATPLSGAILTKLDGTSKGGIVFAIKYLYNLPTKYIGVGEKAQDLITFDVKKYLFNLFEGFFTSEDIL</sequence>
<dbReference type="Proteomes" id="UP001470586">
    <property type="component" value="Chromosome"/>
</dbReference>
<dbReference type="SUPFAM" id="SSF52540">
    <property type="entry name" value="P-loop containing nucleoside triphosphate hydrolases"/>
    <property type="match status" value="1"/>
</dbReference>
<keyword evidence="16" id="KW-1185">Reference proteome</keyword>
<dbReference type="SUPFAM" id="SSF47364">
    <property type="entry name" value="Domain of the SRP/SRP receptor G-proteins"/>
    <property type="match status" value="1"/>
</dbReference>
<dbReference type="Gene3D" id="1.20.120.140">
    <property type="entry name" value="Signal recognition particle SRP54, nucleotide-binding domain"/>
    <property type="match status" value="1"/>
</dbReference>
<dbReference type="Pfam" id="PF00448">
    <property type="entry name" value="SRP54"/>
    <property type="match status" value="1"/>
</dbReference>
<evidence type="ECO:0000256" key="3">
    <source>
        <dbReference type="ARBA" id="ARBA00022475"/>
    </source>
</evidence>
<evidence type="ECO:0000259" key="12">
    <source>
        <dbReference type="SMART" id="SM00382"/>
    </source>
</evidence>
<evidence type="ECO:0000256" key="8">
    <source>
        <dbReference type="ARBA" id="ARBA00023136"/>
    </source>
</evidence>
<keyword evidence="5" id="KW-0547">Nucleotide-binding</keyword>
<evidence type="ECO:0000256" key="10">
    <source>
        <dbReference type="ARBA" id="ARBA00048027"/>
    </source>
</evidence>
<evidence type="ECO:0000256" key="7">
    <source>
        <dbReference type="ARBA" id="ARBA00023134"/>
    </source>
</evidence>
<evidence type="ECO:0000313" key="15">
    <source>
        <dbReference type="EMBL" id="WZN38276.1"/>
    </source>
</evidence>
<evidence type="ECO:0000256" key="4">
    <source>
        <dbReference type="ARBA" id="ARBA00022490"/>
    </source>
</evidence>
<dbReference type="SMART" id="SM00382">
    <property type="entry name" value="AAA"/>
    <property type="match status" value="1"/>
</dbReference>
<protein>
    <submittedName>
        <fullName evidence="15">Signal recognition particle receptor protein FtsY</fullName>
    </submittedName>
</protein>
<dbReference type="Pfam" id="PF02881">
    <property type="entry name" value="SRP54_N"/>
    <property type="match status" value="1"/>
</dbReference>
<dbReference type="InterPro" id="IPR042101">
    <property type="entry name" value="SRP54_N_sf"/>
</dbReference>
<dbReference type="PANTHER" id="PTHR43134:SF1">
    <property type="entry name" value="SIGNAL RECOGNITION PARTICLE RECEPTOR SUBUNIT ALPHA"/>
    <property type="match status" value="1"/>
</dbReference>
<evidence type="ECO:0000259" key="14">
    <source>
        <dbReference type="SMART" id="SM00963"/>
    </source>
</evidence>
<keyword evidence="7" id="KW-0342">GTP-binding</keyword>
<dbReference type="Gene3D" id="3.40.50.300">
    <property type="entry name" value="P-loop containing nucleotide triphosphate hydrolases"/>
    <property type="match status" value="1"/>
</dbReference>
<dbReference type="InterPro" id="IPR013822">
    <property type="entry name" value="Signal_recog_particl_SRP54_hlx"/>
</dbReference>
<evidence type="ECO:0000256" key="1">
    <source>
        <dbReference type="ARBA" id="ARBA00004413"/>
    </source>
</evidence>
<evidence type="ECO:0000259" key="13">
    <source>
        <dbReference type="SMART" id="SM00962"/>
    </source>
</evidence>
<keyword evidence="9 15" id="KW-0675">Receptor</keyword>
<dbReference type="SMART" id="SM00963">
    <property type="entry name" value="SRP54_N"/>
    <property type="match status" value="1"/>
</dbReference>
<gene>
    <name evidence="15" type="ORF">M33023_00650</name>
</gene>
<dbReference type="InterPro" id="IPR003593">
    <property type="entry name" value="AAA+_ATPase"/>
</dbReference>
<dbReference type="InterPro" id="IPR027417">
    <property type="entry name" value="P-loop_NTPase"/>
</dbReference>
<dbReference type="InterPro" id="IPR004390">
    <property type="entry name" value="SR_rcpt_FtsY"/>
</dbReference>
<name>A0ABZ2YHK7_9MOLU</name>
<evidence type="ECO:0000256" key="2">
    <source>
        <dbReference type="ARBA" id="ARBA00008531"/>
    </source>
</evidence>
<dbReference type="InterPro" id="IPR000897">
    <property type="entry name" value="SRP54_GTPase_dom"/>
</dbReference>
<feature type="domain" description="Signal recognition particle SRP54 helical bundle" evidence="14">
    <location>
        <begin position="18"/>
        <end position="98"/>
    </location>
</feature>
<keyword evidence="6" id="KW-0378">Hydrolase</keyword>
<evidence type="ECO:0000313" key="16">
    <source>
        <dbReference type="Proteomes" id="UP001470586"/>
    </source>
</evidence>
<dbReference type="SMART" id="SM00962">
    <property type="entry name" value="SRP54"/>
    <property type="match status" value="1"/>
</dbReference>
<feature type="domain" description="SRP54-type proteins GTP-binding" evidence="13">
    <location>
        <begin position="146"/>
        <end position="347"/>
    </location>
</feature>
<feature type="region of interest" description="Disordered" evidence="11">
    <location>
        <begin position="111"/>
        <end position="140"/>
    </location>
</feature>
<dbReference type="PANTHER" id="PTHR43134">
    <property type="entry name" value="SIGNAL RECOGNITION PARTICLE RECEPTOR SUBUNIT ALPHA"/>
    <property type="match status" value="1"/>
</dbReference>
<organism evidence="15 16">
    <name type="scientific">Candidatus Phytoplasma asteris</name>
    <dbReference type="NCBI Taxonomy" id="85620"/>
    <lineage>
        <taxon>Bacteria</taxon>
        <taxon>Bacillati</taxon>
        <taxon>Mycoplasmatota</taxon>
        <taxon>Mollicutes</taxon>
        <taxon>Acholeplasmatales</taxon>
        <taxon>Acholeplasmataceae</taxon>
        <taxon>Candidatus Phytoplasma</taxon>
        <taxon>16SrI (Aster yellows group)</taxon>
    </lineage>
</organism>
<dbReference type="InterPro" id="IPR036225">
    <property type="entry name" value="SRP/SRP_N"/>
</dbReference>
<comment type="similarity">
    <text evidence="2">Belongs to the GTP-binding SRP family.</text>
</comment>
<evidence type="ECO:0000256" key="6">
    <source>
        <dbReference type="ARBA" id="ARBA00022801"/>
    </source>
</evidence>
<evidence type="ECO:0000256" key="5">
    <source>
        <dbReference type="ARBA" id="ARBA00022741"/>
    </source>
</evidence>
<comment type="subcellular location">
    <subcellularLocation>
        <location evidence="1">Cell membrane</location>
        <topology evidence="1">Peripheral membrane protein</topology>
        <orientation evidence="1">Cytoplasmic side</orientation>
    </subcellularLocation>
</comment>
<dbReference type="EMBL" id="CP128397">
    <property type="protein sequence ID" value="WZN38276.1"/>
    <property type="molecule type" value="Genomic_DNA"/>
</dbReference>
<evidence type="ECO:0000256" key="11">
    <source>
        <dbReference type="SAM" id="MobiDB-lite"/>
    </source>
</evidence>
<comment type="catalytic activity">
    <reaction evidence="10">
        <text>GTP + H2O = GDP + phosphate + H(+)</text>
        <dbReference type="Rhea" id="RHEA:19669"/>
        <dbReference type="ChEBI" id="CHEBI:15377"/>
        <dbReference type="ChEBI" id="CHEBI:15378"/>
        <dbReference type="ChEBI" id="CHEBI:37565"/>
        <dbReference type="ChEBI" id="CHEBI:43474"/>
        <dbReference type="ChEBI" id="CHEBI:58189"/>
        <dbReference type="EC" id="3.6.5.4"/>
    </reaction>
</comment>
<feature type="compositionally biased region" description="Polar residues" evidence="11">
    <location>
        <begin position="129"/>
        <end position="140"/>
    </location>
</feature>
<accession>A0ABZ2YHK7</accession>
<keyword evidence="8" id="KW-0472">Membrane</keyword>
<reference evidence="15" key="1">
    <citation type="submission" date="2023-06" db="EMBL/GenBank/DDBJ databases">
        <title>Complete Genome of Candidatus Phytoplasma asteris M33.</title>
        <authorList>
            <person name="Toth R."/>
            <person name="Ilic A.-M."/>
            <person name="Huettel B."/>
            <person name="Duduk B."/>
            <person name="Kube M."/>
        </authorList>
    </citation>
    <scope>NUCLEOTIDE SEQUENCE [LARGE SCALE GENOMIC DNA]</scope>
    <source>
        <strain evidence="15">M33</strain>
    </source>
</reference>